<accession>A0ABP7UTS7</accession>
<feature type="chain" id="PRO_5045471216" description="Secreted protein" evidence="1">
    <location>
        <begin position="21"/>
        <end position="238"/>
    </location>
</feature>
<keyword evidence="3" id="KW-1185">Reference proteome</keyword>
<organism evidence="2 3">
    <name type="scientific">Flavobacterium chungnamense</name>
    <dbReference type="NCBI Taxonomy" id="706182"/>
    <lineage>
        <taxon>Bacteria</taxon>
        <taxon>Pseudomonadati</taxon>
        <taxon>Bacteroidota</taxon>
        <taxon>Flavobacteriia</taxon>
        <taxon>Flavobacteriales</taxon>
        <taxon>Flavobacteriaceae</taxon>
        <taxon>Flavobacterium</taxon>
    </lineage>
</organism>
<comment type="caution">
    <text evidence="2">The sequence shown here is derived from an EMBL/GenBank/DDBJ whole genome shotgun (WGS) entry which is preliminary data.</text>
</comment>
<evidence type="ECO:0008006" key="4">
    <source>
        <dbReference type="Google" id="ProtNLM"/>
    </source>
</evidence>
<protein>
    <recommendedName>
        <fullName evidence="4">Secreted protein</fullName>
    </recommendedName>
</protein>
<reference evidence="3" key="1">
    <citation type="journal article" date="2019" name="Int. J. Syst. Evol. Microbiol.">
        <title>The Global Catalogue of Microorganisms (GCM) 10K type strain sequencing project: providing services to taxonomists for standard genome sequencing and annotation.</title>
        <authorList>
            <consortium name="The Broad Institute Genomics Platform"/>
            <consortium name="The Broad Institute Genome Sequencing Center for Infectious Disease"/>
            <person name="Wu L."/>
            <person name="Ma J."/>
        </authorList>
    </citation>
    <scope>NUCLEOTIDE SEQUENCE [LARGE SCALE GENOMIC DNA]</scope>
    <source>
        <strain evidence="3">JCM 17068</strain>
    </source>
</reference>
<proteinExistence type="predicted"/>
<dbReference type="EMBL" id="BAABCS010000017">
    <property type="protein sequence ID" value="GAA4052283.1"/>
    <property type="molecule type" value="Genomic_DNA"/>
</dbReference>
<keyword evidence="1" id="KW-0732">Signal</keyword>
<dbReference type="Proteomes" id="UP001500426">
    <property type="component" value="Unassembled WGS sequence"/>
</dbReference>
<name>A0ABP7UTS7_9FLAO</name>
<gene>
    <name evidence="2" type="ORF">GCM10022388_18130</name>
</gene>
<dbReference type="RefSeq" id="WP_345093817.1">
    <property type="nucleotide sequence ID" value="NZ_BAABCS010000017.1"/>
</dbReference>
<evidence type="ECO:0000313" key="2">
    <source>
        <dbReference type="EMBL" id="GAA4052283.1"/>
    </source>
</evidence>
<sequence length="238" mass="27306">MVRIVFFVVFLICFSFSSHAQFEQTKRKVNISAMPDKAKKKKAILPETPPTTVTPEIKFESQYFKKEDDILLRSLPKLPKVGEVETPKTYEVRSVSEIYTEKVQAKMAQEGISREILNSDIFLGEYTVYTNEIKISARDYSAIDGDLVRIWLNGEIVTKVIDLESGYQRYDYVLKEGLNVIQIEALNIGLSFPNTGQFSFVDGNGKMITEQFWGLNEGYRATIKVYKKKGLEEEKENK</sequence>
<feature type="signal peptide" evidence="1">
    <location>
        <begin position="1"/>
        <end position="20"/>
    </location>
</feature>
<evidence type="ECO:0000256" key="1">
    <source>
        <dbReference type="SAM" id="SignalP"/>
    </source>
</evidence>
<evidence type="ECO:0000313" key="3">
    <source>
        <dbReference type="Proteomes" id="UP001500426"/>
    </source>
</evidence>